<keyword evidence="7" id="KW-1185">Reference proteome</keyword>
<keyword evidence="2 4" id="KW-0378">Hydrolase</keyword>
<organism evidence="6 7">
    <name type="scientific">Silvanigrella paludirubra</name>
    <dbReference type="NCBI Taxonomy" id="2499159"/>
    <lineage>
        <taxon>Bacteria</taxon>
        <taxon>Pseudomonadati</taxon>
        <taxon>Bdellovibrionota</taxon>
        <taxon>Oligoflexia</taxon>
        <taxon>Silvanigrellales</taxon>
        <taxon>Silvanigrellaceae</taxon>
        <taxon>Silvanigrella</taxon>
    </lineage>
</organism>
<reference evidence="6 7" key="1">
    <citation type="submission" date="2019-10" db="EMBL/GenBank/DDBJ databases">
        <title>New species of Slilvanegrellaceae.</title>
        <authorList>
            <person name="Pitt A."/>
            <person name="Hahn M.W."/>
        </authorList>
    </citation>
    <scope>NUCLEOTIDE SEQUENCE [LARGE SCALE GENOMIC DNA]</scope>
    <source>
        <strain evidence="6 7">SP-Ram-0.45-NSY-1</strain>
    </source>
</reference>
<evidence type="ECO:0000256" key="2">
    <source>
        <dbReference type="ARBA" id="ARBA00022801"/>
    </source>
</evidence>
<dbReference type="InterPro" id="IPR000805">
    <property type="entry name" value="Glyco_hydro_26"/>
</dbReference>
<dbReference type="Gene3D" id="3.20.20.80">
    <property type="entry name" value="Glycosidases"/>
    <property type="match status" value="1"/>
</dbReference>
<dbReference type="AlphaFoldDB" id="A0A6N6W0W8"/>
<gene>
    <name evidence="6" type="ORF">GCL60_03580</name>
</gene>
<feature type="active site" description="Proton donor" evidence="4">
    <location>
        <position position="192"/>
    </location>
</feature>
<protein>
    <recommendedName>
        <fullName evidence="5">GH26 domain-containing protein</fullName>
    </recommendedName>
</protein>
<name>A0A6N6W0W8_9BACT</name>
<evidence type="ECO:0000259" key="5">
    <source>
        <dbReference type="PROSITE" id="PS51764"/>
    </source>
</evidence>
<comment type="similarity">
    <text evidence="1 4">Belongs to the glycosyl hydrolase 26 family.</text>
</comment>
<proteinExistence type="inferred from homology"/>
<dbReference type="PROSITE" id="PS51764">
    <property type="entry name" value="GH26"/>
    <property type="match status" value="1"/>
</dbReference>
<sequence length="406" mass="48358">MSRENEIFFNLKIFVFYNSLDKLLKRNLFMDRRKILKSAMYGPLLYGLTKFDFFEANANDFSKQNIITGICNETKANFIDNIECFEKYMNYRHDVIQYFSMFDYRKDPDMVVPFFTTIPTTIWNSGKIPLITWYPSTSNIEPTPKDICKKIYTGKFDNYLERCCTAILNYLSNTTPNLNFGKPKILIRFAHEMNIHYRLYSNPSDFKKMWCYVFKFFRDRGLNKDRVLFIFSPNSIDLNTRPFEEYFPGDDFIDWNGVDGYNWGGKGDWVSFADIFEPAMKRIRKISKKPLSICEFGTTAKTDKGEDNIRKHNWIKDAFKWIEKQENLKKYNLKMAIYFNINKINDIDSGIYPDEICNVVNLNSNQINKMERLKDIYFKNLGYSNFNRKLPENFFYEECELESIAK</sequence>
<accession>A0A6N6W0W8</accession>
<evidence type="ECO:0000256" key="3">
    <source>
        <dbReference type="ARBA" id="ARBA00023295"/>
    </source>
</evidence>
<dbReference type="PANTHER" id="PTHR40079:SF4">
    <property type="entry name" value="GH26 DOMAIN-CONTAINING PROTEIN-RELATED"/>
    <property type="match status" value="1"/>
</dbReference>
<evidence type="ECO:0000313" key="6">
    <source>
        <dbReference type="EMBL" id="KAB8041028.1"/>
    </source>
</evidence>
<evidence type="ECO:0000256" key="1">
    <source>
        <dbReference type="ARBA" id="ARBA00007754"/>
    </source>
</evidence>
<dbReference type="InterPro" id="IPR022790">
    <property type="entry name" value="GH26_dom"/>
</dbReference>
<dbReference type="PANTHER" id="PTHR40079">
    <property type="entry name" value="MANNAN ENDO-1,4-BETA-MANNOSIDASE E-RELATED"/>
    <property type="match status" value="1"/>
</dbReference>
<comment type="caution">
    <text evidence="6">The sequence shown here is derived from an EMBL/GenBank/DDBJ whole genome shotgun (WGS) entry which is preliminary data.</text>
</comment>
<dbReference type="GO" id="GO:0016985">
    <property type="term" value="F:mannan endo-1,4-beta-mannosidase activity"/>
    <property type="evidence" value="ECO:0007669"/>
    <property type="project" value="InterPro"/>
</dbReference>
<feature type="active site" description="Nucleophile" evidence="4">
    <location>
        <position position="295"/>
    </location>
</feature>
<dbReference type="EMBL" id="WFLM01000001">
    <property type="protein sequence ID" value="KAB8041028.1"/>
    <property type="molecule type" value="Genomic_DNA"/>
</dbReference>
<feature type="domain" description="GH26" evidence="5">
    <location>
        <begin position="40"/>
        <end position="369"/>
    </location>
</feature>
<dbReference type="Pfam" id="PF02156">
    <property type="entry name" value="Glyco_hydro_26"/>
    <property type="match status" value="1"/>
</dbReference>
<dbReference type="Proteomes" id="UP000437748">
    <property type="component" value="Unassembled WGS sequence"/>
</dbReference>
<keyword evidence="3 4" id="KW-0326">Glycosidase</keyword>
<dbReference type="InterPro" id="IPR017853">
    <property type="entry name" value="GH"/>
</dbReference>
<evidence type="ECO:0000313" key="7">
    <source>
        <dbReference type="Proteomes" id="UP000437748"/>
    </source>
</evidence>
<dbReference type="SUPFAM" id="SSF51445">
    <property type="entry name" value="(Trans)glycosidases"/>
    <property type="match status" value="1"/>
</dbReference>
<evidence type="ECO:0000256" key="4">
    <source>
        <dbReference type="PROSITE-ProRule" id="PRU01100"/>
    </source>
</evidence>
<dbReference type="GO" id="GO:0006080">
    <property type="term" value="P:substituted mannan metabolic process"/>
    <property type="evidence" value="ECO:0007669"/>
    <property type="project" value="InterPro"/>
</dbReference>